<accession>A0A1F6A3X3</accession>
<dbReference type="InterPro" id="IPR013368">
    <property type="entry name" value="YecD_YerC"/>
</dbReference>
<evidence type="ECO:0000313" key="2">
    <source>
        <dbReference type="Proteomes" id="UP000177871"/>
    </source>
</evidence>
<dbReference type="InterPro" id="IPR000831">
    <property type="entry name" value="Trp_repress"/>
</dbReference>
<dbReference type="GO" id="GO:0003700">
    <property type="term" value="F:DNA-binding transcription factor activity"/>
    <property type="evidence" value="ECO:0007669"/>
    <property type="project" value="InterPro"/>
</dbReference>
<dbReference type="InterPro" id="IPR010921">
    <property type="entry name" value="Trp_repressor/repl_initiator"/>
</dbReference>
<gene>
    <name evidence="1" type="ORF">A2721_02545</name>
</gene>
<dbReference type="AlphaFoldDB" id="A0A1F6A3X3"/>
<reference evidence="1 2" key="1">
    <citation type="journal article" date="2016" name="Nat. Commun.">
        <title>Thousands of microbial genomes shed light on interconnected biogeochemical processes in an aquifer system.</title>
        <authorList>
            <person name="Anantharaman K."/>
            <person name="Brown C.T."/>
            <person name="Hug L.A."/>
            <person name="Sharon I."/>
            <person name="Castelle C.J."/>
            <person name="Probst A.J."/>
            <person name="Thomas B.C."/>
            <person name="Singh A."/>
            <person name="Wilkins M.J."/>
            <person name="Karaoz U."/>
            <person name="Brodie E.L."/>
            <person name="Williams K.H."/>
            <person name="Hubbard S.S."/>
            <person name="Banfield J.F."/>
        </authorList>
    </citation>
    <scope>NUCLEOTIDE SEQUENCE [LARGE SCALE GENOMIC DNA]</scope>
</reference>
<dbReference type="EMBL" id="MFJK01000007">
    <property type="protein sequence ID" value="OGG19383.1"/>
    <property type="molecule type" value="Genomic_DNA"/>
</dbReference>
<dbReference type="Pfam" id="PF01371">
    <property type="entry name" value="Trp_repressor"/>
    <property type="match status" value="1"/>
</dbReference>
<evidence type="ECO:0008006" key="3">
    <source>
        <dbReference type="Google" id="ProtNLM"/>
    </source>
</evidence>
<dbReference type="Proteomes" id="UP000177871">
    <property type="component" value="Unassembled WGS sequence"/>
</dbReference>
<sequence>MNQVLWNGLTKLDSKDFVAEFLNDILTSTERVMMTKRLAMAVLLLRGWDQEAISSYLKVSTSTVRGVKKVLKHGGDGYRKIVARIERDKEWEKIKLDLGQALEEIVAGRVGANWKTSKSAVARKYRELREKKKVL</sequence>
<dbReference type="SUPFAM" id="SSF48295">
    <property type="entry name" value="TrpR-like"/>
    <property type="match status" value="1"/>
</dbReference>
<dbReference type="PANTHER" id="PTHR40080:SF1">
    <property type="entry name" value="TRPR-LIKE PROTEIN YERC_YECD"/>
    <property type="match status" value="1"/>
</dbReference>
<comment type="caution">
    <text evidence="1">The sequence shown here is derived from an EMBL/GenBank/DDBJ whole genome shotgun (WGS) entry which is preliminary data.</text>
</comment>
<dbReference type="GO" id="GO:0043565">
    <property type="term" value="F:sequence-specific DNA binding"/>
    <property type="evidence" value="ECO:0007669"/>
    <property type="project" value="InterPro"/>
</dbReference>
<dbReference type="InterPro" id="IPR038116">
    <property type="entry name" value="TrpR-like_sf"/>
</dbReference>
<proteinExistence type="predicted"/>
<name>A0A1F6A3X3_9BACT</name>
<evidence type="ECO:0000313" key="1">
    <source>
        <dbReference type="EMBL" id="OGG19383.1"/>
    </source>
</evidence>
<dbReference type="STRING" id="1798381.A2721_02545"/>
<protein>
    <recommendedName>
        <fullName evidence="3">TrpR like protein, YerC/YecD</fullName>
    </recommendedName>
</protein>
<organism evidence="1 2">
    <name type="scientific">Candidatus Gottesmanbacteria bacterium RIFCSPHIGHO2_01_FULL_47_48</name>
    <dbReference type="NCBI Taxonomy" id="1798381"/>
    <lineage>
        <taxon>Bacteria</taxon>
        <taxon>Candidatus Gottesmaniibacteriota</taxon>
    </lineage>
</organism>
<dbReference type="Gene3D" id="1.10.1270.10">
    <property type="entry name" value="TrpR-like"/>
    <property type="match status" value="1"/>
</dbReference>
<dbReference type="PANTHER" id="PTHR40080">
    <property type="entry name" value="LMO1763 PROTEIN"/>
    <property type="match status" value="1"/>
</dbReference>